<reference evidence="1" key="1">
    <citation type="submission" date="2018-05" db="EMBL/GenBank/DDBJ databases">
        <authorList>
            <person name="Lanie J.A."/>
            <person name="Ng W.-L."/>
            <person name="Kazmierczak K.M."/>
            <person name="Andrzejewski T.M."/>
            <person name="Davidsen T.M."/>
            <person name="Wayne K.J."/>
            <person name="Tettelin H."/>
            <person name="Glass J.I."/>
            <person name="Rusch D."/>
            <person name="Podicherti R."/>
            <person name="Tsui H.-C.T."/>
            <person name="Winkler M.E."/>
        </authorList>
    </citation>
    <scope>NUCLEOTIDE SEQUENCE</scope>
</reference>
<sequence length="85" mass="9627">MTYDGRHHEHFEEHGYVRLGQLLSASELSALRERIDALMLGRIATEGITFQLDGEGDEYADLPPSTLGSPKETLAYRRVDELHQD</sequence>
<dbReference type="EMBL" id="UINC01175662">
    <property type="protein sequence ID" value="SVD82393.1"/>
    <property type="molecule type" value="Genomic_DNA"/>
</dbReference>
<dbReference type="Gene3D" id="2.60.120.620">
    <property type="entry name" value="q2cbj1_9rhob like domain"/>
    <property type="match status" value="1"/>
</dbReference>
<protein>
    <submittedName>
        <fullName evidence="1">Uncharacterized protein</fullName>
    </submittedName>
</protein>
<accession>A0A382YGJ0</accession>
<dbReference type="SUPFAM" id="SSF51197">
    <property type="entry name" value="Clavaminate synthase-like"/>
    <property type="match status" value="1"/>
</dbReference>
<feature type="non-terminal residue" evidence="1">
    <location>
        <position position="85"/>
    </location>
</feature>
<proteinExistence type="predicted"/>
<dbReference type="AlphaFoldDB" id="A0A382YGJ0"/>
<gene>
    <name evidence="1" type="ORF">METZ01_LOCUS435247</name>
</gene>
<organism evidence="1">
    <name type="scientific">marine metagenome</name>
    <dbReference type="NCBI Taxonomy" id="408172"/>
    <lineage>
        <taxon>unclassified sequences</taxon>
        <taxon>metagenomes</taxon>
        <taxon>ecological metagenomes</taxon>
    </lineage>
</organism>
<name>A0A382YGJ0_9ZZZZ</name>
<evidence type="ECO:0000313" key="1">
    <source>
        <dbReference type="EMBL" id="SVD82393.1"/>
    </source>
</evidence>